<proteinExistence type="predicted"/>
<evidence type="ECO:0000313" key="2">
    <source>
        <dbReference type="Proteomes" id="UP000327085"/>
    </source>
</evidence>
<gene>
    <name evidence="1" type="ORF">ALMOND_2B002098</name>
</gene>
<evidence type="ECO:0000313" key="1">
    <source>
        <dbReference type="EMBL" id="VVA27767.1"/>
    </source>
</evidence>
<dbReference type="AlphaFoldDB" id="A0A5E4FIC1"/>
<dbReference type="Gramene" id="VVA27767">
    <property type="protein sequence ID" value="VVA27767"/>
    <property type="gene ID" value="Prudul26B002098"/>
</dbReference>
<sequence>MSPTDGSDASPVGSLSRRSYGYPVETMKVEHGGSAVGGSHIANNIGRKRLFGELSADAGTSSVSLVHERNMYPQCKIISQDFKKSNLTKNGLKTTQSLVSELLDVKQRLHQIKMEMLKLHSKQLAMEKKDGK</sequence>
<dbReference type="InParanoid" id="A0A5E4FIC1"/>
<dbReference type="Proteomes" id="UP000327085">
    <property type="component" value="Chromosome 3"/>
</dbReference>
<name>A0A5E4FIC1_PRUDU</name>
<dbReference type="EMBL" id="CABIKO010000127">
    <property type="protein sequence ID" value="VVA27767.1"/>
    <property type="molecule type" value="Genomic_DNA"/>
</dbReference>
<reference evidence="2" key="1">
    <citation type="journal article" date="2020" name="Plant J.">
        <title>Transposons played a major role in the diversification between the closely related almond and peach genomes: results from the almond genome sequence.</title>
        <authorList>
            <person name="Alioto T."/>
            <person name="Alexiou K.G."/>
            <person name="Bardil A."/>
            <person name="Barteri F."/>
            <person name="Castanera R."/>
            <person name="Cruz F."/>
            <person name="Dhingra A."/>
            <person name="Duval H."/>
            <person name="Fernandez I Marti A."/>
            <person name="Frias L."/>
            <person name="Galan B."/>
            <person name="Garcia J.L."/>
            <person name="Howad W."/>
            <person name="Gomez-Garrido J."/>
            <person name="Gut M."/>
            <person name="Julca I."/>
            <person name="Morata J."/>
            <person name="Puigdomenech P."/>
            <person name="Ribeca P."/>
            <person name="Rubio Cabetas M.J."/>
            <person name="Vlasova A."/>
            <person name="Wirthensohn M."/>
            <person name="Garcia-Mas J."/>
            <person name="Gabaldon T."/>
            <person name="Casacuberta J.M."/>
            <person name="Arus P."/>
        </authorList>
    </citation>
    <scope>NUCLEOTIDE SEQUENCE [LARGE SCALE GENOMIC DNA]</scope>
    <source>
        <strain evidence="2">cv. Texas</strain>
    </source>
</reference>
<protein>
    <submittedName>
        <fullName evidence="1">PREDICTED: LOC18781638 isoform X1</fullName>
    </submittedName>
</protein>
<organism evidence="1 2">
    <name type="scientific">Prunus dulcis</name>
    <name type="common">Almond</name>
    <name type="synonym">Amygdalus dulcis</name>
    <dbReference type="NCBI Taxonomy" id="3755"/>
    <lineage>
        <taxon>Eukaryota</taxon>
        <taxon>Viridiplantae</taxon>
        <taxon>Streptophyta</taxon>
        <taxon>Embryophyta</taxon>
        <taxon>Tracheophyta</taxon>
        <taxon>Spermatophyta</taxon>
        <taxon>Magnoliopsida</taxon>
        <taxon>eudicotyledons</taxon>
        <taxon>Gunneridae</taxon>
        <taxon>Pentapetalae</taxon>
        <taxon>rosids</taxon>
        <taxon>fabids</taxon>
        <taxon>Rosales</taxon>
        <taxon>Rosaceae</taxon>
        <taxon>Amygdaloideae</taxon>
        <taxon>Amygdaleae</taxon>
        <taxon>Prunus</taxon>
    </lineage>
</organism>
<accession>A0A5E4FIC1</accession>